<dbReference type="InterPro" id="IPR003482">
    <property type="entry name" value="Whib"/>
</dbReference>
<comment type="cofactor">
    <cofactor evidence="11">
        <name>[4Fe-4S] cluster</name>
        <dbReference type="ChEBI" id="CHEBI:49883"/>
    </cofactor>
    <text evidence="11">Binds 1 [4Fe-4S] cluster per subunit. Following nitrosylation of the [4Fe-4S] cluster binds 1 [4Fe-8(NO)] cluster per subunit.</text>
</comment>
<evidence type="ECO:0000256" key="9">
    <source>
        <dbReference type="ARBA" id="ARBA00023157"/>
    </source>
</evidence>
<dbReference type="PANTHER" id="PTHR38839:SF4">
    <property type="entry name" value="TRANSCRIPTIONAL REGULATOR WHIB"/>
    <property type="match status" value="1"/>
</dbReference>
<protein>
    <recommendedName>
        <fullName evidence="11">Transcriptional regulator WhiB</fullName>
    </recommendedName>
</protein>
<comment type="subcellular location">
    <subcellularLocation>
        <location evidence="1 11">Cytoplasm</location>
    </subcellularLocation>
</comment>
<dbReference type="EMBL" id="JAKZBV010000001">
    <property type="protein sequence ID" value="MCH6471121.1"/>
    <property type="molecule type" value="Genomic_DNA"/>
</dbReference>
<evidence type="ECO:0000256" key="6">
    <source>
        <dbReference type="ARBA" id="ARBA00023014"/>
    </source>
</evidence>
<evidence type="ECO:0000313" key="14">
    <source>
        <dbReference type="EMBL" id="MCH6471121.1"/>
    </source>
</evidence>
<comment type="caution">
    <text evidence="14">The sequence shown here is derived from an EMBL/GenBank/DDBJ whole genome shotgun (WGS) entry which is preliminary data.</text>
</comment>
<feature type="region of interest" description="Disordered" evidence="12">
    <location>
        <begin position="73"/>
        <end position="93"/>
    </location>
</feature>
<dbReference type="Proteomes" id="UP001202922">
    <property type="component" value="Unassembled WGS sequence"/>
</dbReference>
<keyword evidence="11" id="KW-0963">Cytoplasm</keyword>
<feature type="compositionally biased region" description="Acidic residues" evidence="12">
    <location>
        <begin position="78"/>
        <end position="90"/>
    </location>
</feature>
<dbReference type="InterPro" id="IPR034768">
    <property type="entry name" value="4FE4S_WBL"/>
</dbReference>
<evidence type="ECO:0000256" key="8">
    <source>
        <dbReference type="ARBA" id="ARBA00023125"/>
    </source>
</evidence>
<keyword evidence="15" id="KW-1185">Reference proteome</keyword>
<keyword evidence="8 11" id="KW-0238">DNA-binding</keyword>
<gene>
    <name evidence="11" type="primary">whiB</name>
    <name evidence="14" type="ORF">L0M17_14230</name>
</gene>
<sequence length="205" mass="22558">MGQAERFQNEEIEAAQAMYARPRGIPADWYVDPADPEAGERYREMSAAALEDAATAFLAQHAVLEEDSAAGAGLAGDALEDEAEEPDEERGAEVVSLLDRQSLDRQSLERVPMVRPAEPVWLSLLQSATPIEGELAWQADALCAQTDPEAFFPEKGGSTRDAKKVCSSCTVRAECLDYALSNDERFGIWGGLSERERRRLRKRAV</sequence>
<evidence type="ECO:0000259" key="13">
    <source>
        <dbReference type="PROSITE" id="PS51674"/>
    </source>
</evidence>
<evidence type="ECO:0000256" key="3">
    <source>
        <dbReference type="ARBA" id="ARBA00022485"/>
    </source>
</evidence>
<evidence type="ECO:0000256" key="7">
    <source>
        <dbReference type="ARBA" id="ARBA00023015"/>
    </source>
</evidence>
<evidence type="ECO:0000313" key="15">
    <source>
        <dbReference type="Proteomes" id="UP001202922"/>
    </source>
</evidence>
<evidence type="ECO:0000256" key="12">
    <source>
        <dbReference type="SAM" id="MobiDB-lite"/>
    </source>
</evidence>
<keyword evidence="4 11" id="KW-0479">Metal-binding</keyword>
<name>A0ABS9U353_9MICC</name>
<evidence type="ECO:0000256" key="2">
    <source>
        <dbReference type="ARBA" id="ARBA00006597"/>
    </source>
</evidence>
<feature type="binding site" evidence="11">
    <location>
        <position position="175"/>
    </location>
    <ligand>
        <name>[4Fe-4S] cluster</name>
        <dbReference type="ChEBI" id="CHEBI:49883"/>
    </ligand>
</feature>
<dbReference type="RefSeq" id="WP_241054730.1">
    <property type="nucleotide sequence ID" value="NZ_JAKZBV010000001.1"/>
</dbReference>
<evidence type="ECO:0000256" key="5">
    <source>
        <dbReference type="ARBA" id="ARBA00023004"/>
    </source>
</evidence>
<feature type="binding site" evidence="11">
    <location>
        <position position="166"/>
    </location>
    <ligand>
        <name>[4Fe-4S] cluster</name>
        <dbReference type="ChEBI" id="CHEBI:49883"/>
    </ligand>
</feature>
<keyword evidence="10 11" id="KW-0804">Transcription</keyword>
<accession>A0ABS9U353</accession>
<comment type="function">
    <text evidence="11">Acts as a transcriptional regulator. Probably redox-responsive. The apo- but not holo-form probably binds DNA.</text>
</comment>
<evidence type="ECO:0000256" key="11">
    <source>
        <dbReference type="HAMAP-Rule" id="MF_01479"/>
    </source>
</evidence>
<dbReference type="Pfam" id="PF02467">
    <property type="entry name" value="Whib"/>
    <property type="match status" value="1"/>
</dbReference>
<reference evidence="14 15" key="1">
    <citation type="submission" date="2022-03" db="EMBL/GenBank/DDBJ databases">
        <title>Sinomonas sp. isolated from a soil.</title>
        <authorList>
            <person name="Han J."/>
            <person name="Kim D.-U."/>
        </authorList>
    </citation>
    <scope>NUCLEOTIDE SEQUENCE [LARGE SCALE GENOMIC DNA]</scope>
    <source>
        <strain evidence="14 15">5-5</strain>
    </source>
</reference>
<dbReference type="PANTHER" id="PTHR38839">
    <property type="entry name" value="TRANSCRIPTIONAL REGULATOR WHID-RELATED"/>
    <property type="match status" value="1"/>
</dbReference>
<comment type="PTM">
    <text evidence="11">Upon Fe-S cluster removal intramolecular disulfide bonds are formed.</text>
</comment>
<dbReference type="HAMAP" id="MF_01479">
    <property type="entry name" value="WhiB"/>
    <property type="match status" value="1"/>
</dbReference>
<keyword evidence="7 11" id="KW-0805">Transcription regulation</keyword>
<evidence type="ECO:0000256" key="1">
    <source>
        <dbReference type="ARBA" id="ARBA00004496"/>
    </source>
</evidence>
<comment type="PTM">
    <text evidence="11">The Fe-S cluster can be nitrosylated by nitric oxide (NO).</text>
</comment>
<evidence type="ECO:0000256" key="10">
    <source>
        <dbReference type="ARBA" id="ARBA00023163"/>
    </source>
</evidence>
<keyword evidence="9 11" id="KW-1015">Disulfide bond</keyword>
<keyword evidence="6 11" id="KW-0411">Iron-sulfur</keyword>
<organism evidence="14 15">
    <name type="scientific">Sinomonas terrae</name>
    <dbReference type="NCBI Taxonomy" id="2908838"/>
    <lineage>
        <taxon>Bacteria</taxon>
        <taxon>Bacillati</taxon>
        <taxon>Actinomycetota</taxon>
        <taxon>Actinomycetes</taxon>
        <taxon>Micrococcales</taxon>
        <taxon>Micrococcaceae</taxon>
        <taxon>Sinomonas</taxon>
    </lineage>
</organism>
<feature type="binding site" evidence="11">
    <location>
        <position position="169"/>
    </location>
    <ligand>
        <name>[4Fe-4S] cluster</name>
        <dbReference type="ChEBI" id="CHEBI:49883"/>
    </ligand>
</feature>
<keyword evidence="3 11" id="KW-0004">4Fe-4S</keyword>
<comment type="similarity">
    <text evidence="2 11">Belongs to the WhiB family.</text>
</comment>
<feature type="domain" description="4Fe-4S Wbl-type" evidence="13">
    <location>
        <begin position="142"/>
        <end position="199"/>
    </location>
</feature>
<keyword evidence="5 11" id="KW-0408">Iron</keyword>
<dbReference type="PROSITE" id="PS51674">
    <property type="entry name" value="4FE4S_WBL"/>
    <property type="match status" value="1"/>
</dbReference>
<proteinExistence type="inferred from homology"/>
<evidence type="ECO:0000256" key="4">
    <source>
        <dbReference type="ARBA" id="ARBA00022723"/>
    </source>
</evidence>
<feature type="binding site" evidence="11">
    <location>
        <position position="143"/>
    </location>
    <ligand>
        <name>[4Fe-4S] cluster</name>
        <dbReference type="ChEBI" id="CHEBI:49883"/>
    </ligand>
</feature>